<feature type="domain" description="YqaJ viral recombinase" evidence="1">
    <location>
        <begin position="11"/>
        <end position="145"/>
    </location>
</feature>
<evidence type="ECO:0000313" key="3">
    <source>
        <dbReference type="Proteomes" id="UP000527143"/>
    </source>
</evidence>
<name>A0A840Y8X5_9SPHN</name>
<dbReference type="InterPro" id="IPR019080">
    <property type="entry name" value="YqaJ_viral_recombinase"/>
</dbReference>
<keyword evidence="3" id="KW-1185">Reference proteome</keyword>
<evidence type="ECO:0000259" key="1">
    <source>
        <dbReference type="Pfam" id="PF09588"/>
    </source>
</evidence>
<reference evidence="2 3" key="1">
    <citation type="submission" date="2020-08" db="EMBL/GenBank/DDBJ databases">
        <title>Genomic Encyclopedia of Type Strains, Phase IV (KMG-IV): sequencing the most valuable type-strain genomes for metagenomic binning, comparative biology and taxonomic classification.</title>
        <authorList>
            <person name="Goeker M."/>
        </authorList>
    </citation>
    <scope>NUCLEOTIDE SEQUENCE [LARGE SCALE GENOMIC DNA]</scope>
    <source>
        <strain evidence="2 3">DSM 26736</strain>
    </source>
</reference>
<dbReference type="SUPFAM" id="SSF52980">
    <property type="entry name" value="Restriction endonuclease-like"/>
    <property type="match status" value="1"/>
</dbReference>
<accession>A0A840Y8X5</accession>
<gene>
    <name evidence="2" type="ORF">FHT02_000500</name>
</gene>
<dbReference type="Pfam" id="PF09588">
    <property type="entry name" value="YqaJ"/>
    <property type="match status" value="1"/>
</dbReference>
<keyword evidence="2" id="KW-0540">Nuclease</keyword>
<dbReference type="InterPro" id="IPR011604">
    <property type="entry name" value="PDDEXK-like_dom_sf"/>
</dbReference>
<dbReference type="GO" id="GO:0004519">
    <property type="term" value="F:endonuclease activity"/>
    <property type="evidence" value="ECO:0007669"/>
    <property type="project" value="UniProtKB-KW"/>
</dbReference>
<comment type="caution">
    <text evidence="2">The sequence shown here is derived from an EMBL/GenBank/DDBJ whole genome shotgun (WGS) entry which is preliminary data.</text>
</comment>
<organism evidence="2 3">
    <name type="scientific">Sphingomonas xinjiangensis</name>
    <dbReference type="NCBI Taxonomy" id="643568"/>
    <lineage>
        <taxon>Bacteria</taxon>
        <taxon>Pseudomonadati</taxon>
        <taxon>Pseudomonadota</taxon>
        <taxon>Alphaproteobacteria</taxon>
        <taxon>Sphingomonadales</taxon>
        <taxon>Sphingomonadaceae</taxon>
        <taxon>Sphingomonas</taxon>
    </lineage>
</organism>
<proteinExistence type="predicted"/>
<dbReference type="EMBL" id="JACIJF010000001">
    <property type="protein sequence ID" value="MBB5709294.1"/>
    <property type="molecule type" value="Genomic_DNA"/>
</dbReference>
<dbReference type="InterPro" id="IPR011335">
    <property type="entry name" value="Restrct_endonuc-II-like"/>
</dbReference>
<dbReference type="AlphaFoldDB" id="A0A840Y8X5"/>
<evidence type="ECO:0000313" key="2">
    <source>
        <dbReference type="EMBL" id="MBB5709294.1"/>
    </source>
</evidence>
<dbReference type="RefSeq" id="WP_184083870.1">
    <property type="nucleotide sequence ID" value="NZ_JACIJF010000001.1"/>
</dbReference>
<protein>
    <submittedName>
        <fullName evidence="2">Putative phage-related endonuclease</fullName>
    </submittedName>
</protein>
<dbReference type="Gene3D" id="3.90.320.10">
    <property type="match status" value="1"/>
</dbReference>
<keyword evidence="2" id="KW-0255">Endonuclease</keyword>
<keyword evidence="2" id="KW-0378">Hydrolase</keyword>
<dbReference type="Proteomes" id="UP000527143">
    <property type="component" value="Unassembled WGS sequence"/>
</dbReference>
<sequence>MNAPASFTDAQFRASVVGAGEVSALFGVNPWLTEFELWHRKTGDVGVPEFNALRPDGTPENERIYCGVKLEPVIIEMAKERWGYTAREQVKHLTNGNGLGGHPDRRVICPDRGPGILEVKMVDWLERKKWGDEPPTHYLIQNQTYQGLDGVSWGDVIVLVGGNSLERHQYDFRPKLYAEVQRRVADFWQSVRDGNAPKPDYSRDGDTLVEVLGTPTDELADLRDNLEAEQAAMEWTEARARRFAAEADEATAKARLIEMVGTAGAALLPSFRVSCNMTKGSSGTLITDAMVGTTINARKGYRRFDIKERNA</sequence>